<gene>
    <name evidence="1" type="ORF">GCM10007359_00970</name>
</gene>
<comment type="caution">
    <text evidence="1">The sequence shown here is derived from an EMBL/GenBank/DDBJ whole genome shotgun (WGS) entry which is preliminary data.</text>
</comment>
<dbReference type="AlphaFoldDB" id="A0A917IJS9"/>
<organism evidence="1 2">
    <name type="scientific">Rothia aerolata</name>
    <dbReference type="NCBI Taxonomy" id="1812262"/>
    <lineage>
        <taxon>Bacteria</taxon>
        <taxon>Bacillati</taxon>
        <taxon>Actinomycetota</taxon>
        <taxon>Actinomycetes</taxon>
        <taxon>Micrococcales</taxon>
        <taxon>Micrococcaceae</taxon>
        <taxon>Rothia</taxon>
    </lineage>
</organism>
<dbReference type="Proteomes" id="UP000600171">
    <property type="component" value="Unassembled WGS sequence"/>
</dbReference>
<evidence type="ECO:0000313" key="2">
    <source>
        <dbReference type="Proteomes" id="UP000600171"/>
    </source>
</evidence>
<name>A0A917IJS9_9MICC</name>
<reference evidence="1 2" key="1">
    <citation type="journal article" date="2014" name="Int. J. Syst. Evol. Microbiol.">
        <title>Complete genome sequence of Corynebacterium casei LMG S-19264T (=DSM 44701T), isolated from a smear-ripened cheese.</title>
        <authorList>
            <consortium name="US DOE Joint Genome Institute (JGI-PGF)"/>
            <person name="Walter F."/>
            <person name="Albersmeier A."/>
            <person name="Kalinowski J."/>
            <person name="Ruckert C."/>
        </authorList>
    </citation>
    <scope>NUCLEOTIDE SEQUENCE [LARGE SCALE GENOMIC DNA]</scope>
    <source>
        <strain evidence="1 2">CCM 8669</strain>
    </source>
</reference>
<evidence type="ECO:0000313" key="1">
    <source>
        <dbReference type="EMBL" id="GGH56654.1"/>
    </source>
</evidence>
<protein>
    <submittedName>
        <fullName evidence="1">Uncharacterized protein</fullName>
    </submittedName>
</protein>
<sequence length="457" mass="51481">MVMTASGARMGPVLRANVPTFDLPAEEIEEMICQLVGNSPQKFSPAEPITTFFLLIFGADTGIRSRQLNPHTHRQPEHAQIEAEAEQAADFLPWISGAFQAARTLRLNLGDIFYIGEVSRWELSQQKPEFELSGFVEDIQKTNVYLTLMTEGSVVASNRSEHVPQDCLRPEATLDTELQEGWLREATFWFDQFQHHIQIEDDYCADYLRQKYAEAALWSLAVDVTRQELSKPLKGKENKNRNAVLADRLRRAIPEQLAGFLSATLTSISSMQFALFTAADSIDTCRALMAHLHREQAREQPQAEAPASSHLLLPTTIFQGGIFEEKAQQLAADEIDFPSVEEDEMGEACFRFGELLTGRADTAPQWERIVALQNLVEFLVPCAYGMELGRLKLMLAWIAWLKGSCSLAAQYLDECRNLGIWEDTPLDMVVECGLLPQWVTDGERCFRGIDFAEQQDS</sequence>
<accession>A0A917IJS9</accession>
<dbReference type="EMBL" id="BMDC01000001">
    <property type="protein sequence ID" value="GGH56654.1"/>
    <property type="molecule type" value="Genomic_DNA"/>
</dbReference>
<keyword evidence="2" id="KW-1185">Reference proteome</keyword>
<proteinExistence type="predicted"/>